<accession>A0AAE0BXL4</accession>
<gene>
    <name evidence="2" type="ORF">CYMTET_40426</name>
    <name evidence="1" type="ORF">CYMTET_46676</name>
</gene>
<evidence type="ECO:0000313" key="3">
    <source>
        <dbReference type="Proteomes" id="UP001190700"/>
    </source>
</evidence>
<dbReference type="EMBL" id="LGRX02026851">
    <property type="protein sequence ID" value="KAK3250188.1"/>
    <property type="molecule type" value="Genomic_DNA"/>
</dbReference>
<protein>
    <submittedName>
        <fullName evidence="1">Uncharacterized protein</fullName>
    </submittedName>
</protein>
<dbReference type="AlphaFoldDB" id="A0AAE0BXL4"/>
<dbReference type="EMBL" id="LGRX02032712">
    <property type="protein sequence ID" value="KAK3243680.1"/>
    <property type="molecule type" value="Genomic_DNA"/>
</dbReference>
<proteinExistence type="predicted"/>
<organism evidence="1 3">
    <name type="scientific">Cymbomonas tetramitiformis</name>
    <dbReference type="NCBI Taxonomy" id="36881"/>
    <lineage>
        <taxon>Eukaryota</taxon>
        <taxon>Viridiplantae</taxon>
        <taxon>Chlorophyta</taxon>
        <taxon>Pyramimonadophyceae</taxon>
        <taxon>Pyramimonadales</taxon>
        <taxon>Pyramimonadaceae</taxon>
        <taxon>Cymbomonas</taxon>
    </lineage>
</organism>
<name>A0AAE0BXL4_9CHLO</name>
<evidence type="ECO:0000313" key="1">
    <source>
        <dbReference type="EMBL" id="KAK3243680.1"/>
    </source>
</evidence>
<reference evidence="1" key="2">
    <citation type="submission" date="2023-06" db="EMBL/GenBank/DDBJ databases">
        <title>Long-read-based genome assembly of the green algal bacterivore Cymbomonas tetramitiformis.</title>
        <authorList>
            <person name="Gyaltshen Y."/>
            <person name="Rozenberg A."/>
            <person name="Paasch A."/>
            <person name="Burns J.A."/>
            <person name="Warring S."/>
            <person name="Larson R."/>
            <person name="Maurer-Alcala X."/>
            <person name="Dacks J."/>
            <person name="Kim E."/>
        </authorList>
    </citation>
    <scope>NUCLEOTIDE SEQUENCE</scope>
    <source>
        <strain evidence="1">PLY_AMNH</strain>
    </source>
</reference>
<evidence type="ECO:0000313" key="2">
    <source>
        <dbReference type="EMBL" id="KAK3250188.1"/>
    </source>
</evidence>
<comment type="caution">
    <text evidence="1">The sequence shown here is derived from an EMBL/GenBank/DDBJ whole genome shotgun (WGS) entry which is preliminary data.</text>
</comment>
<reference evidence="1 3" key="1">
    <citation type="journal article" date="2015" name="Genome Biol. Evol.">
        <title>Comparative Genomics of a Bacterivorous Green Alga Reveals Evolutionary Causalities and Consequences of Phago-Mixotrophic Mode of Nutrition.</title>
        <authorList>
            <person name="Burns J.A."/>
            <person name="Paasch A."/>
            <person name="Narechania A."/>
            <person name="Kim E."/>
        </authorList>
    </citation>
    <scope>NUCLEOTIDE SEQUENCE [LARGE SCALE GENOMIC DNA]</scope>
    <source>
        <strain evidence="1">PLY_AMNH</strain>
    </source>
</reference>
<dbReference type="Proteomes" id="UP001190700">
    <property type="component" value="Unassembled WGS sequence"/>
</dbReference>
<keyword evidence="3" id="KW-1185">Reference proteome</keyword>
<sequence>MAKLDRERHSELLHFKVEESWTQYFALAGGKVGVMSSPNNVFRCFDYTNKENKVENSLTSRENHQLVKEAHSVGELVRALFTFSVRSFFETFFKCSK</sequence>